<reference evidence="2" key="1">
    <citation type="submission" date="2016-11" db="EMBL/GenBank/DDBJ databases">
        <authorList>
            <person name="Varghese N."/>
            <person name="Submissions S."/>
        </authorList>
    </citation>
    <scope>NUCLEOTIDE SEQUENCE [LARGE SCALE GENOMIC DNA]</scope>
    <source>
        <strain evidence="2">YR203</strain>
    </source>
</reference>
<proteinExistence type="predicted"/>
<dbReference type="AlphaFoldDB" id="A0A1M4ULV6"/>
<evidence type="ECO:0000313" key="1">
    <source>
        <dbReference type="EMBL" id="SHE57664.1"/>
    </source>
</evidence>
<sequence>MKYVKLIVLLILLIGIVVFITKTGAKEYTEENKVLSNGVVLEGTVSDIKRSGNHSFGILTIDVLQSTVEEFSQKLKHGIYPYQIRNKKAEIYLPIYIERQIGDHVQLVSDKQIIYYKGKNTEDKGEVYIITNPSDVNFVKENSTFNKH</sequence>
<organism evidence="1 2">
    <name type="scientific">Chryseobacterium vrystaatense</name>
    <dbReference type="NCBI Taxonomy" id="307480"/>
    <lineage>
        <taxon>Bacteria</taxon>
        <taxon>Pseudomonadati</taxon>
        <taxon>Bacteroidota</taxon>
        <taxon>Flavobacteriia</taxon>
        <taxon>Flavobacteriales</taxon>
        <taxon>Weeksellaceae</taxon>
        <taxon>Chryseobacterium group</taxon>
        <taxon>Chryseobacterium</taxon>
    </lineage>
</organism>
<gene>
    <name evidence="1" type="ORF">SAMN02787073_0673</name>
</gene>
<name>A0A1M4ULV6_9FLAO</name>
<dbReference type="Proteomes" id="UP000184108">
    <property type="component" value="Unassembled WGS sequence"/>
</dbReference>
<dbReference type="EMBL" id="FQVE01000001">
    <property type="protein sequence ID" value="SHE57664.1"/>
    <property type="molecule type" value="Genomic_DNA"/>
</dbReference>
<accession>A0A1M4ULV6</accession>
<protein>
    <submittedName>
        <fullName evidence="1">Uncharacterized protein</fullName>
    </submittedName>
</protein>
<dbReference type="RefSeq" id="WP_073170959.1">
    <property type="nucleotide sequence ID" value="NZ_FQVE01000001.1"/>
</dbReference>
<evidence type="ECO:0000313" key="2">
    <source>
        <dbReference type="Proteomes" id="UP000184108"/>
    </source>
</evidence>